<organism evidence="1 2">
    <name type="scientific">Smallanthus sonchifolius</name>
    <dbReference type="NCBI Taxonomy" id="185202"/>
    <lineage>
        <taxon>Eukaryota</taxon>
        <taxon>Viridiplantae</taxon>
        <taxon>Streptophyta</taxon>
        <taxon>Embryophyta</taxon>
        <taxon>Tracheophyta</taxon>
        <taxon>Spermatophyta</taxon>
        <taxon>Magnoliopsida</taxon>
        <taxon>eudicotyledons</taxon>
        <taxon>Gunneridae</taxon>
        <taxon>Pentapetalae</taxon>
        <taxon>asterids</taxon>
        <taxon>campanulids</taxon>
        <taxon>Asterales</taxon>
        <taxon>Asteraceae</taxon>
        <taxon>Asteroideae</taxon>
        <taxon>Heliantheae alliance</taxon>
        <taxon>Millerieae</taxon>
        <taxon>Smallanthus</taxon>
    </lineage>
</organism>
<protein>
    <submittedName>
        <fullName evidence="1">Uncharacterized protein</fullName>
    </submittedName>
</protein>
<name>A0ACB9FZ56_9ASTR</name>
<reference evidence="2" key="1">
    <citation type="journal article" date="2022" name="Mol. Ecol. Resour.">
        <title>The genomes of chicory, endive, great burdock and yacon provide insights into Asteraceae palaeo-polyploidization history and plant inulin production.</title>
        <authorList>
            <person name="Fan W."/>
            <person name="Wang S."/>
            <person name="Wang H."/>
            <person name="Wang A."/>
            <person name="Jiang F."/>
            <person name="Liu H."/>
            <person name="Zhao H."/>
            <person name="Xu D."/>
            <person name="Zhang Y."/>
        </authorList>
    </citation>
    <scope>NUCLEOTIDE SEQUENCE [LARGE SCALE GENOMIC DNA]</scope>
    <source>
        <strain evidence="2">cv. Yunnan</strain>
    </source>
</reference>
<evidence type="ECO:0000313" key="2">
    <source>
        <dbReference type="Proteomes" id="UP001056120"/>
    </source>
</evidence>
<evidence type="ECO:0000313" key="1">
    <source>
        <dbReference type="EMBL" id="KAI3776103.1"/>
    </source>
</evidence>
<dbReference type="EMBL" id="CM042032">
    <property type="protein sequence ID" value="KAI3776103.1"/>
    <property type="molecule type" value="Genomic_DNA"/>
</dbReference>
<comment type="caution">
    <text evidence="1">The sequence shown here is derived from an EMBL/GenBank/DDBJ whole genome shotgun (WGS) entry which is preliminary data.</text>
</comment>
<proteinExistence type="predicted"/>
<keyword evidence="2" id="KW-1185">Reference proteome</keyword>
<sequence length="119" mass="13313">MARDGDLDTTHLGLMVARISKEEEKLDKVREADRDARQRPDAHDTLLKNQQSAFQDLQCTVGDIAKSLKDRQGGLSLSPNASVMVVSIRSHREEDEVEEEVSHIADYGIPSLEEVKKVD</sequence>
<dbReference type="Proteomes" id="UP001056120">
    <property type="component" value="Linkage Group LG15"/>
</dbReference>
<gene>
    <name evidence="1" type="ORF">L1987_45866</name>
</gene>
<accession>A0ACB9FZ56</accession>
<reference evidence="1 2" key="2">
    <citation type="journal article" date="2022" name="Mol. Ecol. Resour.">
        <title>The genomes of chicory, endive, great burdock and yacon provide insights into Asteraceae paleo-polyploidization history and plant inulin production.</title>
        <authorList>
            <person name="Fan W."/>
            <person name="Wang S."/>
            <person name="Wang H."/>
            <person name="Wang A."/>
            <person name="Jiang F."/>
            <person name="Liu H."/>
            <person name="Zhao H."/>
            <person name="Xu D."/>
            <person name="Zhang Y."/>
        </authorList>
    </citation>
    <scope>NUCLEOTIDE SEQUENCE [LARGE SCALE GENOMIC DNA]</scope>
    <source>
        <strain evidence="2">cv. Yunnan</strain>
        <tissue evidence="1">Leaves</tissue>
    </source>
</reference>